<feature type="transmembrane region" description="Helical" evidence="1">
    <location>
        <begin position="62"/>
        <end position="84"/>
    </location>
</feature>
<evidence type="ECO:0000313" key="3">
    <source>
        <dbReference type="Proteomes" id="UP001198151"/>
    </source>
</evidence>
<dbReference type="EMBL" id="JAJEQX010000013">
    <property type="protein sequence ID" value="MCC2254521.1"/>
    <property type="molecule type" value="Genomic_DNA"/>
</dbReference>
<keyword evidence="1" id="KW-0812">Transmembrane</keyword>
<keyword evidence="3" id="KW-1185">Reference proteome</keyword>
<protein>
    <submittedName>
        <fullName evidence="2">DUF4367 domain-containing protein</fullName>
    </submittedName>
</protein>
<dbReference type="RefSeq" id="WP_227707661.1">
    <property type="nucleotide sequence ID" value="NZ_JAJEQX010000013.1"/>
</dbReference>
<keyword evidence="1" id="KW-0472">Membrane</keyword>
<name>A0ABS8FX27_9FIRM</name>
<evidence type="ECO:0000256" key="1">
    <source>
        <dbReference type="SAM" id="Phobius"/>
    </source>
</evidence>
<proteinExistence type="predicted"/>
<sequence length="263" mass="29086">MNREFDQKEIERILKEDTQIPASVEQRIDDTCQRITTGITEGNAGSVPDTHPRLTRRRKRKAWTAVAAAAAVTAGLGLTAFAAVRLLSVQLETTDEGMQYNISVQPDSTGTAHTISASPTYVPDGYVCQEEGPYDGKWHNDATDGELTVITYNAAELYAISETQPDTLHSMFDSSSFVETTDISGMRADMFSEESKYTDDDTVIQNAFLFNEEFGYAVHIFLDGKGLPEDEALNVLRGLDITVLDETVPYPSDEELEQIRADL</sequence>
<keyword evidence="1" id="KW-1133">Transmembrane helix</keyword>
<accession>A0ABS8FX27</accession>
<organism evidence="2 3">
    <name type="scientific">Ruminococcus turbiniformis</name>
    <dbReference type="NCBI Taxonomy" id="2881258"/>
    <lineage>
        <taxon>Bacteria</taxon>
        <taxon>Bacillati</taxon>
        <taxon>Bacillota</taxon>
        <taxon>Clostridia</taxon>
        <taxon>Eubacteriales</taxon>
        <taxon>Oscillospiraceae</taxon>
        <taxon>Ruminococcus</taxon>
    </lineage>
</organism>
<dbReference type="Proteomes" id="UP001198151">
    <property type="component" value="Unassembled WGS sequence"/>
</dbReference>
<gene>
    <name evidence="2" type="ORF">LKD70_08835</name>
</gene>
<evidence type="ECO:0000313" key="2">
    <source>
        <dbReference type="EMBL" id="MCC2254521.1"/>
    </source>
</evidence>
<comment type="caution">
    <text evidence="2">The sequence shown here is derived from an EMBL/GenBank/DDBJ whole genome shotgun (WGS) entry which is preliminary data.</text>
</comment>
<reference evidence="2 3" key="1">
    <citation type="submission" date="2021-10" db="EMBL/GenBank/DDBJ databases">
        <title>Anaerobic single-cell dispensing facilitates the cultivation of human gut bacteria.</title>
        <authorList>
            <person name="Afrizal A."/>
        </authorList>
    </citation>
    <scope>NUCLEOTIDE SEQUENCE [LARGE SCALE GENOMIC DNA]</scope>
    <source>
        <strain evidence="2 3">CLA-AA-H200</strain>
    </source>
</reference>